<keyword evidence="1" id="KW-0812">Transmembrane</keyword>
<keyword evidence="1" id="KW-0472">Membrane</keyword>
<organism evidence="2 3">
    <name type="scientific">Thiomonas delicata</name>
    <name type="common">Thiomonas cuprina</name>
    <dbReference type="NCBI Taxonomy" id="364030"/>
    <lineage>
        <taxon>Bacteria</taxon>
        <taxon>Pseudomonadati</taxon>
        <taxon>Pseudomonadota</taxon>
        <taxon>Betaproteobacteria</taxon>
        <taxon>Burkholderiales</taxon>
        <taxon>Thiomonas</taxon>
    </lineage>
</organism>
<name>A0A238D935_THIDL</name>
<gene>
    <name evidence="2" type="ORF">THIARS_80347</name>
</gene>
<evidence type="ECO:0000313" key="2">
    <source>
        <dbReference type="EMBL" id="SBP89823.1"/>
    </source>
</evidence>
<accession>A0A238D935</accession>
<dbReference type="Proteomes" id="UP000214566">
    <property type="component" value="Unassembled WGS sequence"/>
</dbReference>
<evidence type="ECO:0000313" key="3">
    <source>
        <dbReference type="Proteomes" id="UP000214566"/>
    </source>
</evidence>
<dbReference type="EMBL" id="FLMQ01000057">
    <property type="protein sequence ID" value="SBP89823.1"/>
    <property type="molecule type" value="Genomic_DNA"/>
</dbReference>
<keyword evidence="3" id="KW-1185">Reference proteome</keyword>
<keyword evidence="1" id="KW-1133">Transmembrane helix</keyword>
<reference evidence="2 3" key="1">
    <citation type="submission" date="2016-06" db="EMBL/GenBank/DDBJ databases">
        <authorList>
            <person name="Kjaerup R.B."/>
            <person name="Dalgaard T.S."/>
            <person name="Juul-Madsen H.R."/>
        </authorList>
    </citation>
    <scope>NUCLEOTIDE SEQUENCE [LARGE SCALE GENOMIC DNA]</scope>
    <source>
        <strain evidence="2 3">DSM 16361</strain>
    </source>
</reference>
<sequence length="100" mass="9595">MALGLGGRGIGGHGGLVLGPGCLGLAGAAIAAALTLASCFALGYSLGTDLGAWRGGSGVGARTIDARNSGSILHDMAAKVGGGRFHGRGFCLLDRLGACA</sequence>
<proteinExistence type="predicted"/>
<evidence type="ECO:0000256" key="1">
    <source>
        <dbReference type="SAM" id="Phobius"/>
    </source>
</evidence>
<dbReference type="AlphaFoldDB" id="A0A238D935"/>
<protein>
    <submittedName>
        <fullName evidence="2">Uncharacterized protein</fullName>
    </submittedName>
</protein>
<feature type="transmembrane region" description="Helical" evidence="1">
    <location>
        <begin position="23"/>
        <end position="44"/>
    </location>
</feature>